<dbReference type="Gene3D" id="1.10.3720.10">
    <property type="entry name" value="MetI-like"/>
    <property type="match status" value="1"/>
</dbReference>
<keyword evidence="2 7" id="KW-0813">Transport</keyword>
<dbReference type="Proteomes" id="UP000564644">
    <property type="component" value="Unassembled WGS sequence"/>
</dbReference>
<evidence type="ECO:0000313" key="9">
    <source>
        <dbReference type="EMBL" id="MBB6733320.1"/>
    </source>
</evidence>
<evidence type="ECO:0000256" key="2">
    <source>
        <dbReference type="ARBA" id="ARBA00022448"/>
    </source>
</evidence>
<dbReference type="PROSITE" id="PS50928">
    <property type="entry name" value="ABC_TM1"/>
    <property type="match status" value="1"/>
</dbReference>
<feature type="transmembrane region" description="Helical" evidence="7">
    <location>
        <begin position="150"/>
        <end position="171"/>
    </location>
</feature>
<dbReference type="InterPro" id="IPR035906">
    <property type="entry name" value="MetI-like_sf"/>
</dbReference>
<keyword evidence="5 7" id="KW-1133">Transmembrane helix</keyword>
<evidence type="ECO:0000259" key="8">
    <source>
        <dbReference type="PROSITE" id="PS50928"/>
    </source>
</evidence>
<feature type="transmembrane region" description="Helical" evidence="7">
    <location>
        <begin position="273"/>
        <end position="293"/>
    </location>
</feature>
<organism evidence="9 10">
    <name type="scientific">Cohnella zeiphila</name>
    <dbReference type="NCBI Taxonomy" id="2761120"/>
    <lineage>
        <taxon>Bacteria</taxon>
        <taxon>Bacillati</taxon>
        <taxon>Bacillota</taxon>
        <taxon>Bacilli</taxon>
        <taxon>Bacillales</taxon>
        <taxon>Paenibacillaceae</taxon>
        <taxon>Cohnella</taxon>
    </lineage>
</organism>
<feature type="domain" description="ABC transmembrane type-1" evidence="8">
    <location>
        <begin position="84"/>
        <end position="291"/>
    </location>
</feature>
<evidence type="ECO:0000256" key="5">
    <source>
        <dbReference type="ARBA" id="ARBA00022989"/>
    </source>
</evidence>
<accession>A0A7X0SQZ8</accession>
<evidence type="ECO:0000256" key="1">
    <source>
        <dbReference type="ARBA" id="ARBA00004651"/>
    </source>
</evidence>
<dbReference type="EMBL" id="JACJVO010000025">
    <property type="protein sequence ID" value="MBB6733320.1"/>
    <property type="molecule type" value="Genomic_DNA"/>
</dbReference>
<evidence type="ECO:0000256" key="3">
    <source>
        <dbReference type="ARBA" id="ARBA00022475"/>
    </source>
</evidence>
<dbReference type="SUPFAM" id="SSF161098">
    <property type="entry name" value="MetI-like"/>
    <property type="match status" value="1"/>
</dbReference>
<keyword evidence="10" id="KW-1185">Reference proteome</keyword>
<keyword evidence="6 7" id="KW-0472">Membrane</keyword>
<name>A0A7X0SQZ8_9BACL</name>
<comment type="similarity">
    <text evidence="7">Belongs to the binding-protein-dependent transport system permease family.</text>
</comment>
<feature type="transmembrane region" description="Helical" evidence="7">
    <location>
        <begin position="193"/>
        <end position="215"/>
    </location>
</feature>
<comment type="caution">
    <text evidence="9">The sequence shown here is derived from an EMBL/GenBank/DDBJ whole genome shotgun (WGS) entry which is preliminary data.</text>
</comment>
<dbReference type="CDD" id="cd06261">
    <property type="entry name" value="TM_PBP2"/>
    <property type="match status" value="1"/>
</dbReference>
<dbReference type="InterPro" id="IPR000515">
    <property type="entry name" value="MetI-like"/>
</dbReference>
<evidence type="ECO:0000313" key="10">
    <source>
        <dbReference type="Proteomes" id="UP000564644"/>
    </source>
</evidence>
<dbReference type="GO" id="GO:0005886">
    <property type="term" value="C:plasma membrane"/>
    <property type="evidence" value="ECO:0007669"/>
    <property type="project" value="UniProtKB-SubCell"/>
</dbReference>
<proteinExistence type="inferred from homology"/>
<sequence length="308" mass="34175">MAKPETTGHAKIPRSRADKLFDIVNYTLLTVILLIVLYPLYFVVISSFSEPTAVNSGSVALWPKGFTLEGYRIILENGDVWSGYAHTILYTALDVALGLALMIPAGYALSRRDLVGRNWFMFGIVFTMFFSGGMIPTYMIVKDLHMVNTIWALVVPSAVSAYHLIVVRTFFQTSIPEEMLEAAKMDGCSMFRFFFRMAVPLSAPIIAVMALFNAVAQWNSYFPALIYLQDGSLYPLQLILRGILISSQLSAQGADSGIADPDSIVESQRYAELIKYALIMVASVPVLALYPFLQRYFVKGIMIGSIKG</sequence>
<evidence type="ECO:0000256" key="7">
    <source>
        <dbReference type="RuleBase" id="RU363032"/>
    </source>
</evidence>
<dbReference type="GO" id="GO:0055085">
    <property type="term" value="P:transmembrane transport"/>
    <property type="evidence" value="ECO:0007669"/>
    <property type="project" value="InterPro"/>
</dbReference>
<dbReference type="RefSeq" id="WP_185130985.1">
    <property type="nucleotide sequence ID" value="NZ_JACJVO010000025.1"/>
</dbReference>
<dbReference type="AlphaFoldDB" id="A0A7X0SQZ8"/>
<dbReference type="Pfam" id="PF00528">
    <property type="entry name" value="BPD_transp_1"/>
    <property type="match status" value="1"/>
</dbReference>
<keyword evidence="4 7" id="KW-0812">Transmembrane</keyword>
<dbReference type="PANTHER" id="PTHR43744">
    <property type="entry name" value="ABC TRANSPORTER PERMEASE PROTEIN MG189-RELATED-RELATED"/>
    <property type="match status" value="1"/>
</dbReference>
<keyword evidence="3" id="KW-1003">Cell membrane</keyword>
<feature type="transmembrane region" description="Helical" evidence="7">
    <location>
        <begin position="119"/>
        <end position="138"/>
    </location>
</feature>
<reference evidence="9 10" key="1">
    <citation type="submission" date="2020-08" db="EMBL/GenBank/DDBJ databases">
        <title>Cohnella phylogeny.</title>
        <authorList>
            <person name="Dunlap C."/>
        </authorList>
    </citation>
    <scope>NUCLEOTIDE SEQUENCE [LARGE SCALE GENOMIC DNA]</scope>
    <source>
        <strain evidence="9 10">CBP 2801</strain>
    </source>
</reference>
<protein>
    <submittedName>
        <fullName evidence="9">Carbohydrate ABC transporter permease</fullName>
    </submittedName>
</protein>
<feature type="transmembrane region" description="Helical" evidence="7">
    <location>
        <begin position="20"/>
        <end position="41"/>
    </location>
</feature>
<comment type="subcellular location">
    <subcellularLocation>
        <location evidence="1 7">Cell membrane</location>
        <topology evidence="1 7">Multi-pass membrane protein</topology>
    </subcellularLocation>
</comment>
<feature type="transmembrane region" description="Helical" evidence="7">
    <location>
        <begin position="88"/>
        <end position="107"/>
    </location>
</feature>
<evidence type="ECO:0000256" key="4">
    <source>
        <dbReference type="ARBA" id="ARBA00022692"/>
    </source>
</evidence>
<dbReference type="PANTHER" id="PTHR43744:SF9">
    <property type="entry name" value="POLYGALACTURONAN_RHAMNOGALACTURONAN TRANSPORT SYSTEM PERMEASE PROTEIN YTCP"/>
    <property type="match status" value="1"/>
</dbReference>
<evidence type="ECO:0000256" key="6">
    <source>
        <dbReference type="ARBA" id="ARBA00023136"/>
    </source>
</evidence>
<gene>
    <name evidence="9" type="ORF">H7C18_20565</name>
</gene>